<protein>
    <submittedName>
        <fullName evidence="2">AbrB/MazE/SpoVT family DNA-binding domain-containing protein</fullName>
    </submittedName>
</protein>
<sequence>MFEDVDQFEAVVGADGSITVPKLLLERQRWAPGTRLLIEETDDGILITTGPA</sequence>
<dbReference type="InterPro" id="IPR037914">
    <property type="entry name" value="SpoVT-AbrB_sf"/>
</dbReference>
<organism evidence="2 3">
    <name type="scientific">Lichenicola cladoniae</name>
    <dbReference type="NCBI Taxonomy" id="1484109"/>
    <lineage>
        <taxon>Bacteria</taxon>
        <taxon>Pseudomonadati</taxon>
        <taxon>Pseudomonadota</taxon>
        <taxon>Alphaproteobacteria</taxon>
        <taxon>Acetobacterales</taxon>
        <taxon>Acetobacteraceae</taxon>
        <taxon>Lichenicola</taxon>
    </lineage>
</organism>
<name>A0A6M8HXU5_9PROT</name>
<keyword evidence="2" id="KW-0614">Plasmid</keyword>
<dbReference type="EMBL" id="CP053709">
    <property type="protein sequence ID" value="QKE93160.1"/>
    <property type="molecule type" value="Genomic_DNA"/>
</dbReference>
<dbReference type="SUPFAM" id="SSF89447">
    <property type="entry name" value="AbrB/MazE/MraZ-like"/>
    <property type="match status" value="1"/>
</dbReference>
<evidence type="ECO:0000259" key="1">
    <source>
        <dbReference type="Pfam" id="PF04014"/>
    </source>
</evidence>
<dbReference type="Pfam" id="PF04014">
    <property type="entry name" value="MazE_antitoxin"/>
    <property type="match status" value="1"/>
</dbReference>
<proteinExistence type="predicted"/>
<dbReference type="AlphaFoldDB" id="A0A6M8HXU5"/>
<accession>A0A6M8HXU5</accession>
<feature type="domain" description="SpoVT-AbrB" evidence="1">
    <location>
        <begin position="12"/>
        <end position="48"/>
    </location>
</feature>
<evidence type="ECO:0000313" key="3">
    <source>
        <dbReference type="Proteomes" id="UP000500767"/>
    </source>
</evidence>
<keyword evidence="3" id="KW-1185">Reference proteome</keyword>
<dbReference type="InterPro" id="IPR007159">
    <property type="entry name" value="SpoVT-AbrB_dom"/>
</dbReference>
<geneLocation type="plasmid" evidence="2 3">
    <name>unnamed1</name>
</geneLocation>
<dbReference type="Proteomes" id="UP000500767">
    <property type="component" value="Plasmid unnamed1"/>
</dbReference>
<dbReference type="KEGG" id="lck:HN018_23540"/>
<keyword evidence="2" id="KW-0238">DNA-binding</keyword>
<dbReference type="GO" id="GO:0003677">
    <property type="term" value="F:DNA binding"/>
    <property type="evidence" value="ECO:0007669"/>
    <property type="project" value="UniProtKB-KW"/>
</dbReference>
<reference evidence="2 3" key="1">
    <citation type="journal article" date="2014" name="World J. Microbiol. Biotechnol.">
        <title>Biodiversity and physiological characteristics of Antarctic and Arctic lichens-associated bacteria.</title>
        <authorList>
            <person name="Lee Y.M."/>
            <person name="Kim E.H."/>
            <person name="Lee H.K."/>
            <person name="Hong S.G."/>
        </authorList>
    </citation>
    <scope>NUCLEOTIDE SEQUENCE [LARGE SCALE GENOMIC DNA]</scope>
    <source>
        <strain evidence="2 3">PAMC 26569</strain>
        <plasmid evidence="2">unnamed1</plasmid>
    </source>
</reference>
<dbReference type="RefSeq" id="WP_171833864.1">
    <property type="nucleotide sequence ID" value="NZ_CP053709.1"/>
</dbReference>
<evidence type="ECO:0000313" key="2">
    <source>
        <dbReference type="EMBL" id="QKE93160.1"/>
    </source>
</evidence>
<gene>
    <name evidence="2" type="ORF">HN018_23540</name>
</gene>